<evidence type="ECO:0000313" key="3">
    <source>
        <dbReference type="Proteomes" id="UP001153404"/>
    </source>
</evidence>
<gene>
    <name evidence="2" type="ORF">OMP40_28885</name>
</gene>
<dbReference type="PANTHER" id="PTHR37836:SF3">
    <property type="entry name" value="ENDOGLUCANASE"/>
    <property type="match status" value="1"/>
</dbReference>
<proteinExistence type="predicted"/>
<organism evidence="2 3">
    <name type="scientific">Cohnella rhizosphaerae</name>
    <dbReference type="NCBI Taxonomy" id="1457232"/>
    <lineage>
        <taxon>Bacteria</taxon>
        <taxon>Bacillati</taxon>
        <taxon>Bacillota</taxon>
        <taxon>Bacilli</taxon>
        <taxon>Bacillales</taxon>
        <taxon>Paenibacillaceae</taxon>
        <taxon>Cohnella</taxon>
    </lineage>
</organism>
<evidence type="ECO:0000313" key="2">
    <source>
        <dbReference type="EMBL" id="MDG0812889.1"/>
    </source>
</evidence>
<protein>
    <submittedName>
        <fullName evidence="2">DUF4038 domain-containing protein</fullName>
    </submittedName>
</protein>
<dbReference type="SUPFAM" id="SSF51445">
    <property type="entry name" value="(Trans)glycosidases"/>
    <property type="match status" value="1"/>
</dbReference>
<name>A0A9X4L3B0_9BACL</name>
<sequence length="415" mass="46595">MWSERASRFFYIADTVWSVFSNATLEEWAQYLDYRRGQGFNAVQISILPIIHDASESVLGIEPFQAREDGGWDYARPNDGFFERAGTMARMASERGILPCLVVLWGNYAPGNWMSRQSEGSHVMPIETVRPYAELVARTFLPYSPMYFISGDTNFESEEAAAGHYLEALRGIKAVDPDAIASLHMNGGAYEIPADLERELDFYVYQSSHDPASQNGAYSLPEKFMAKSVRRPVLNAEPCYEGIGHFGKYGRFQAFDVRKAFWWSVLSGASAGFAYGAHGLWSWHRKETAFNSEDFYLTPFVWSEALRLSGAADVSLGGWLVEKYGLCGIPAAQDKLAFDCPDIRVAAWPDDSAIFAYVPYSRKLALRVEPERYRFEAFDLERRLPIVLDVRACPDGALVALPETNADLLIAAIRI</sequence>
<comment type="caution">
    <text evidence="2">The sequence shown here is derived from an EMBL/GenBank/DDBJ whole genome shotgun (WGS) entry which is preliminary data.</text>
</comment>
<dbReference type="Gene3D" id="3.20.20.80">
    <property type="entry name" value="Glycosidases"/>
    <property type="match status" value="1"/>
</dbReference>
<keyword evidence="3" id="KW-1185">Reference proteome</keyword>
<evidence type="ECO:0000259" key="1">
    <source>
        <dbReference type="Pfam" id="PF13204"/>
    </source>
</evidence>
<dbReference type="AlphaFoldDB" id="A0A9X4L3B0"/>
<dbReference type="InterPro" id="IPR025277">
    <property type="entry name" value="Apiosidase-like_cat_dom"/>
</dbReference>
<dbReference type="EMBL" id="JAPDIA010000008">
    <property type="protein sequence ID" value="MDG0812889.1"/>
    <property type="molecule type" value="Genomic_DNA"/>
</dbReference>
<dbReference type="InterPro" id="IPR017853">
    <property type="entry name" value="GH"/>
</dbReference>
<feature type="domain" description="Apiosidase-like catalytic" evidence="1">
    <location>
        <begin position="4"/>
        <end position="323"/>
    </location>
</feature>
<reference evidence="2" key="1">
    <citation type="submission" date="2022-10" db="EMBL/GenBank/DDBJ databases">
        <title>Comparative genomic analysis of Cohnella hashimotonis sp. nov., isolated from the International Space Station.</title>
        <authorList>
            <person name="Simpson A."/>
            <person name="Venkateswaran K."/>
        </authorList>
    </citation>
    <scope>NUCLEOTIDE SEQUENCE</scope>
    <source>
        <strain evidence="2">DSM 28161</strain>
    </source>
</reference>
<accession>A0A9X4L3B0</accession>
<dbReference type="Pfam" id="PF13204">
    <property type="entry name" value="Apiosidase"/>
    <property type="match status" value="1"/>
</dbReference>
<dbReference type="PANTHER" id="PTHR37836">
    <property type="entry name" value="LMO1036 PROTEIN"/>
    <property type="match status" value="1"/>
</dbReference>
<dbReference type="RefSeq" id="WP_277538092.1">
    <property type="nucleotide sequence ID" value="NZ_JAPDIA010000008.1"/>
</dbReference>
<dbReference type="Proteomes" id="UP001153404">
    <property type="component" value="Unassembled WGS sequence"/>
</dbReference>